<feature type="domain" description="Mannitol dehydrogenase N-terminal" evidence="4">
    <location>
        <begin position="4"/>
        <end position="108"/>
    </location>
</feature>
<dbReference type="InterPro" id="IPR013328">
    <property type="entry name" value="6PGD_dom2"/>
</dbReference>
<evidence type="ECO:0000256" key="1">
    <source>
        <dbReference type="ARBA" id="ARBA00011245"/>
    </source>
</evidence>
<dbReference type="AlphaFoldDB" id="F0UHI1"/>
<dbReference type="STRING" id="544711.F0UHI1"/>
<dbReference type="PANTHER" id="PTHR30524:SF0">
    <property type="entry name" value="ALTRONATE OXIDOREDUCTASE-RELATED"/>
    <property type="match status" value="1"/>
</dbReference>
<dbReference type="PANTHER" id="PTHR30524">
    <property type="entry name" value="MANNITOL-1-PHOSPHATE 5-DEHYDROGENASE"/>
    <property type="match status" value="1"/>
</dbReference>
<dbReference type="Gene3D" id="1.10.1040.10">
    <property type="entry name" value="N-(1-d-carboxylethyl)-l-norvaline Dehydrogenase, domain 2"/>
    <property type="match status" value="1"/>
</dbReference>
<evidence type="ECO:0000259" key="4">
    <source>
        <dbReference type="Pfam" id="PF01232"/>
    </source>
</evidence>
<dbReference type="Proteomes" id="UP000008142">
    <property type="component" value="Unassembled WGS sequence"/>
</dbReference>
<sequence length="367" mass="40910">MGKKAVHFGGGNIGRGFVGEFLHESGYEVVFVDVMDNVIDALNKNSSYTVTEISEEGEQQKVITNYRAINSKHNLDDVIKEISTADVVTCAVGPNILKFIAPPIAKATDTLHGFIKENTDEARLPSLYSRAQFANSAIDRIVPTQDPGSGLNVKIEKFYEWVVEKTPFGDVGHPDIKAIHWVDKLEPYIERKLFTVNTGHATAAYYGYSAGKKTIHDALRDDRIRKEVNAALAETSRLIVEKHGISPEEQARYVSSIITRISNPHLEDVVQRVGRAPLRKLSRKERFIGPASQLAERGHTVTALMDAVEQALKFQNVPDDEESFELFKILKENSAADATTKLTGLEKEHPLYSRVLEKVDKVQKEAK</sequence>
<reference evidence="7" key="1">
    <citation type="submission" date="2008-07" db="EMBL/GenBank/DDBJ databases">
        <title>Annotation of Ajellomyces capsulatus strain H88.</title>
        <authorList>
            <person name="Champion M."/>
            <person name="Cuomo C."/>
            <person name="Ma L.-J."/>
            <person name="Henn M.R."/>
            <person name="Sil A."/>
            <person name="Goldman B."/>
            <person name="Young S.K."/>
            <person name="Kodira C.D."/>
            <person name="Zeng Q."/>
            <person name="Koehrsen M."/>
            <person name="Alvarado L."/>
            <person name="Berlin A."/>
            <person name="Borenstein D."/>
            <person name="Chen Z."/>
            <person name="Engels R."/>
            <person name="Freedman E."/>
            <person name="Gellesch M."/>
            <person name="Goldberg J."/>
            <person name="Griggs A."/>
            <person name="Gujja S."/>
            <person name="Heiman D."/>
            <person name="Hepburn T."/>
            <person name="Howarth C."/>
            <person name="Jen D."/>
            <person name="Larson L."/>
            <person name="Lewis B."/>
            <person name="Mehta T."/>
            <person name="Park D."/>
            <person name="Pearson M."/>
            <person name="Roberts A."/>
            <person name="Saif S."/>
            <person name="Shea T."/>
            <person name="Shenoy N."/>
            <person name="Sisk P."/>
            <person name="Stolte C."/>
            <person name="Sykes S."/>
            <person name="Walk T."/>
            <person name="White J."/>
            <person name="Yandava C."/>
            <person name="Klein B."/>
            <person name="McEwen J.G."/>
            <person name="Puccia R."/>
            <person name="Goldman G.H."/>
            <person name="Felipe M.S."/>
            <person name="Nino-Vega G."/>
            <person name="San-Blas G."/>
            <person name="Taylor J."/>
            <person name="Mendoza L."/>
            <person name="Galagan J."/>
            <person name="Nusbaum C."/>
            <person name="Birren B."/>
        </authorList>
    </citation>
    <scope>NUCLEOTIDE SEQUENCE [LARGE SCALE GENOMIC DNA]</scope>
    <source>
        <strain evidence="7">H88</strain>
    </source>
</reference>
<organism evidence="7">
    <name type="scientific">Ajellomyces capsulatus (strain H88)</name>
    <name type="common">Darling's disease fungus</name>
    <name type="synonym">Histoplasma capsulatum</name>
    <dbReference type="NCBI Taxonomy" id="544711"/>
    <lineage>
        <taxon>Eukaryota</taxon>
        <taxon>Fungi</taxon>
        <taxon>Dikarya</taxon>
        <taxon>Ascomycota</taxon>
        <taxon>Pezizomycotina</taxon>
        <taxon>Eurotiomycetes</taxon>
        <taxon>Eurotiomycetidae</taxon>
        <taxon>Onygenales</taxon>
        <taxon>Ajellomycetaceae</taxon>
        <taxon>Histoplasma</taxon>
    </lineage>
</organism>
<protein>
    <submittedName>
        <fullName evidence="6">Mannitol-1-phosphate dehydrogenase</fullName>
    </submittedName>
</protein>
<dbReference type="InterPro" id="IPR008927">
    <property type="entry name" value="6-PGluconate_DH-like_C_sf"/>
</dbReference>
<dbReference type="Pfam" id="PF08125">
    <property type="entry name" value="Mannitol_dh_C"/>
    <property type="match status" value="1"/>
</dbReference>
<evidence type="ECO:0000313" key="7">
    <source>
        <dbReference type="Proteomes" id="UP000008142"/>
    </source>
</evidence>
<dbReference type="Pfam" id="PF01232">
    <property type="entry name" value="Mannitol_dh"/>
    <property type="match status" value="1"/>
</dbReference>
<dbReference type="InterPro" id="IPR013118">
    <property type="entry name" value="Mannitol_DH_C"/>
</dbReference>
<dbReference type="EMBL" id="DS990638">
    <property type="protein sequence ID" value="EGC45315.1"/>
    <property type="molecule type" value="Genomic_DNA"/>
</dbReference>
<keyword evidence="2" id="KW-0560">Oxidoreductase</keyword>
<evidence type="ECO:0000259" key="5">
    <source>
        <dbReference type="Pfam" id="PF08125"/>
    </source>
</evidence>
<dbReference type="Gene3D" id="3.40.50.720">
    <property type="entry name" value="NAD(P)-binding Rossmann-like Domain"/>
    <property type="match status" value="2"/>
</dbReference>
<dbReference type="SUPFAM" id="SSF51735">
    <property type="entry name" value="NAD(P)-binding Rossmann-fold domains"/>
    <property type="match status" value="1"/>
</dbReference>
<comment type="subunit">
    <text evidence="1">Monomer.</text>
</comment>
<evidence type="ECO:0000256" key="3">
    <source>
        <dbReference type="ARBA" id="ARBA00023027"/>
    </source>
</evidence>
<gene>
    <name evidence="6" type="ORF">HCEG_04530</name>
</gene>
<dbReference type="InterPro" id="IPR013131">
    <property type="entry name" value="Mannitol_DH_N"/>
</dbReference>
<name>F0UHI1_AJEC8</name>
<evidence type="ECO:0000313" key="6">
    <source>
        <dbReference type="EMBL" id="EGC45315.1"/>
    </source>
</evidence>
<dbReference type="OrthoDB" id="418169at2759"/>
<keyword evidence="3" id="KW-0520">NAD</keyword>
<dbReference type="InterPro" id="IPR036291">
    <property type="entry name" value="NAD(P)-bd_dom_sf"/>
</dbReference>
<proteinExistence type="predicted"/>
<dbReference type="OMA" id="APFIERK"/>
<dbReference type="GO" id="GO:0008926">
    <property type="term" value="F:mannitol-1-phosphate 5-dehydrogenase activity"/>
    <property type="evidence" value="ECO:0007669"/>
    <property type="project" value="TreeGrafter"/>
</dbReference>
<feature type="domain" description="Mannitol dehydrogenase C-terminal" evidence="5">
    <location>
        <begin position="184"/>
        <end position="325"/>
    </location>
</feature>
<dbReference type="HOGENOM" id="CLU_036089_0_1_1"/>
<dbReference type="SUPFAM" id="SSF48179">
    <property type="entry name" value="6-phosphogluconate dehydrogenase C-terminal domain-like"/>
    <property type="match status" value="1"/>
</dbReference>
<dbReference type="GO" id="GO:0019592">
    <property type="term" value="P:mannitol catabolic process"/>
    <property type="evidence" value="ECO:0007669"/>
    <property type="project" value="TreeGrafter"/>
</dbReference>
<evidence type="ECO:0000256" key="2">
    <source>
        <dbReference type="ARBA" id="ARBA00023002"/>
    </source>
</evidence>
<dbReference type="GO" id="GO:0005829">
    <property type="term" value="C:cytosol"/>
    <property type="evidence" value="ECO:0007669"/>
    <property type="project" value="TreeGrafter"/>
</dbReference>
<accession>F0UHI1</accession>